<dbReference type="GO" id="GO:0044550">
    <property type="term" value="P:secondary metabolite biosynthetic process"/>
    <property type="evidence" value="ECO:0007669"/>
    <property type="project" value="TreeGrafter"/>
</dbReference>
<dbReference type="GO" id="GO:0071949">
    <property type="term" value="F:FAD binding"/>
    <property type="evidence" value="ECO:0007669"/>
    <property type="project" value="InterPro"/>
</dbReference>
<dbReference type="InterPro" id="IPR002938">
    <property type="entry name" value="FAD-bd"/>
</dbReference>
<name>A0AAE0X7B0_9PEZI</name>
<keyword evidence="3" id="KW-0274">FAD</keyword>
<keyword evidence="4" id="KW-0560">Oxidoreductase</keyword>
<dbReference type="AlphaFoldDB" id="A0AAE0X7B0"/>
<evidence type="ECO:0000313" key="6">
    <source>
        <dbReference type="EMBL" id="KAK3686130.1"/>
    </source>
</evidence>
<organism evidence="6 7">
    <name type="scientific">Podospora appendiculata</name>
    <dbReference type="NCBI Taxonomy" id="314037"/>
    <lineage>
        <taxon>Eukaryota</taxon>
        <taxon>Fungi</taxon>
        <taxon>Dikarya</taxon>
        <taxon>Ascomycota</taxon>
        <taxon>Pezizomycotina</taxon>
        <taxon>Sordariomycetes</taxon>
        <taxon>Sordariomycetidae</taxon>
        <taxon>Sordariales</taxon>
        <taxon>Podosporaceae</taxon>
        <taxon>Podospora</taxon>
    </lineage>
</organism>
<accession>A0AAE0X7B0</accession>
<feature type="domain" description="FAD-binding" evidence="5">
    <location>
        <begin position="14"/>
        <end position="347"/>
    </location>
</feature>
<dbReference type="PRINTS" id="PR00420">
    <property type="entry name" value="RNGMNOXGNASE"/>
</dbReference>
<dbReference type="InterPro" id="IPR051104">
    <property type="entry name" value="FAD_monoxygenase"/>
</dbReference>
<reference evidence="6" key="1">
    <citation type="journal article" date="2023" name="Mol. Phylogenet. Evol.">
        <title>Genome-scale phylogeny and comparative genomics of the fungal order Sordariales.</title>
        <authorList>
            <person name="Hensen N."/>
            <person name="Bonometti L."/>
            <person name="Westerberg I."/>
            <person name="Brannstrom I.O."/>
            <person name="Guillou S."/>
            <person name="Cros-Aarteil S."/>
            <person name="Calhoun S."/>
            <person name="Haridas S."/>
            <person name="Kuo A."/>
            <person name="Mondo S."/>
            <person name="Pangilinan J."/>
            <person name="Riley R."/>
            <person name="LaButti K."/>
            <person name="Andreopoulos B."/>
            <person name="Lipzen A."/>
            <person name="Chen C."/>
            <person name="Yan M."/>
            <person name="Daum C."/>
            <person name="Ng V."/>
            <person name="Clum A."/>
            <person name="Steindorff A."/>
            <person name="Ohm R.A."/>
            <person name="Martin F."/>
            <person name="Silar P."/>
            <person name="Natvig D.O."/>
            <person name="Lalanne C."/>
            <person name="Gautier V."/>
            <person name="Ament-Velasquez S.L."/>
            <person name="Kruys A."/>
            <person name="Hutchinson M.I."/>
            <person name="Powell A.J."/>
            <person name="Barry K."/>
            <person name="Miller A.N."/>
            <person name="Grigoriev I.V."/>
            <person name="Debuchy R."/>
            <person name="Gladieux P."/>
            <person name="Hiltunen Thoren M."/>
            <person name="Johannesson H."/>
        </authorList>
    </citation>
    <scope>NUCLEOTIDE SEQUENCE</scope>
    <source>
        <strain evidence="6">CBS 314.62</strain>
    </source>
</reference>
<comment type="caution">
    <text evidence="6">The sequence shown here is derived from an EMBL/GenBank/DDBJ whole genome shotgun (WGS) entry which is preliminary data.</text>
</comment>
<sequence>MAVKESNSVQPKTINVAIIGGGPGGLATAITLGRLPFISWTLYEKKPQISETGGGISLQRHTWRMLELMGAAQNISNDDFFRPPDGHTVQHRNARTGELLSQGFAPKDTPPNQGSCRMVRPKLQGALLKQVDQTKIKTGKKLVDIERLASGRLRIVFADGFEDEVDLLVGADGIRSAVRQFAFPTHSISYIGQSAYRTLISTASVDGHLLATSTPTVPKGPIFWHNVGGKYVFTCPLGGDVFEVTARIRRSPDSQDQVSWGQPFDFHQLLPEYAEFCPTVRAILALAAATGQTQEFAMFSGPRLESCVGFGSVALLGDASHPLSGAFGAGAGFALEDAYTLAAALEWAFSRRGGREGETGGVLADALGLYDRVRSPHYKGLYDTLDRMGGAVAALAKEGLPVDEEIAERVRRSKDAGNDWMYYHKADEVVRQAILEVEAEVGGSGKGDQVVVGALEVEVGA</sequence>
<dbReference type="SUPFAM" id="SSF51905">
    <property type="entry name" value="FAD/NAD(P)-binding domain"/>
    <property type="match status" value="1"/>
</dbReference>
<evidence type="ECO:0000256" key="3">
    <source>
        <dbReference type="ARBA" id="ARBA00022827"/>
    </source>
</evidence>
<dbReference type="Gene3D" id="3.50.50.60">
    <property type="entry name" value="FAD/NAD(P)-binding domain"/>
    <property type="match status" value="1"/>
</dbReference>
<proteinExistence type="inferred from homology"/>
<gene>
    <name evidence="6" type="ORF">B0T22DRAFT_518630</name>
</gene>
<dbReference type="EMBL" id="JAULSO010000003">
    <property type="protein sequence ID" value="KAK3686130.1"/>
    <property type="molecule type" value="Genomic_DNA"/>
</dbReference>
<keyword evidence="2" id="KW-0285">Flavoprotein</keyword>
<evidence type="ECO:0000259" key="5">
    <source>
        <dbReference type="Pfam" id="PF01494"/>
    </source>
</evidence>
<evidence type="ECO:0000256" key="1">
    <source>
        <dbReference type="ARBA" id="ARBA00007992"/>
    </source>
</evidence>
<keyword evidence="7" id="KW-1185">Reference proteome</keyword>
<comment type="similarity">
    <text evidence="1">Belongs to the paxM FAD-dependent monooxygenase family.</text>
</comment>
<dbReference type="GO" id="GO:0016491">
    <property type="term" value="F:oxidoreductase activity"/>
    <property type="evidence" value="ECO:0007669"/>
    <property type="project" value="UniProtKB-KW"/>
</dbReference>
<evidence type="ECO:0000313" key="7">
    <source>
        <dbReference type="Proteomes" id="UP001270362"/>
    </source>
</evidence>
<dbReference type="Pfam" id="PF01494">
    <property type="entry name" value="FAD_binding_3"/>
    <property type="match status" value="1"/>
</dbReference>
<evidence type="ECO:0000256" key="2">
    <source>
        <dbReference type="ARBA" id="ARBA00022630"/>
    </source>
</evidence>
<dbReference type="PANTHER" id="PTHR46720:SF3">
    <property type="entry name" value="FAD-BINDING DOMAIN-CONTAINING PROTEIN-RELATED"/>
    <property type="match status" value="1"/>
</dbReference>
<dbReference type="Proteomes" id="UP001270362">
    <property type="component" value="Unassembled WGS sequence"/>
</dbReference>
<reference evidence="6" key="2">
    <citation type="submission" date="2023-06" db="EMBL/GenBank/DDBJ databases">
        <authorList>
            <consortium name="Lawrence Berkeley National Laboratory"/>
            <person name="Haridas S."/>
            <person name="Hensen N."/>
            <person name="Bonometti L."/>
            <person name="Westerberg I."/>
            <person name="Brannstrom I.O."/>
            <person name="Guillou S."/>
            <person name="Cros-Aarteil S."/>
            <person name="Calhoun S."/>
            <person name="Kuo A."/>
            <person name="Mondo S."/>
            <person name="Pangilinan J."/>
            <person name="Riley R."/>
            <person name="Labutti K."/>
            <person name="Andreopoulos B."/>
            <person name="Lipzen A."/>
            <person name="Chen C."/>
            <person name="Yanf M."/>
            <person name="Daum C."/>
            <person name="Ng V."/>
            <person name="Clum A."/>
            <person name="Steindorff A."/>
            <person name="Ohm R."/>
            <person name="Martin F."/>
            <person name="Silar P."/>
            <person name="Natvig D."/>
            <person name="Lalanne C."/>
            <person name="Gautier V."/>
            <person name="Ament-Velasquez S.L."/>
            <person name="Kruys A."/>
            <person name="Hutchinson M.I."/>
            <person name="Powell A.J."/>
            <person name="Barry K."/>
            <person name="Miller A.N."/>
            <person name="Grigoriev I.V."/>
            <person name="Debuchy R."/>
            <person name="Gladieux P."/>
            <person name="Thoren M.H."/>
            <person name="Johannesson H."/>
        </authorList>
    </citation>
    <scope>NUCLEOTIDE SEQUENCE</scope>
    <source>
        <strain evidence="6">CBS 314.62</strain>
    </source>
</reference>
<dbReference type="PANTHER" id="PTHR46720">
    <property type="entry name" value="HYDROXYLASE, PUTATIVE (AFU_ORTHOLOGUE AFUA_3G01460)-RELATED"/>
    <property type="match status" value="1"/>
</dbReference>
<evidence type="ECO:0000256" key="4">
    <source>
        <dbReference type="ARBA" id="ARBA00023002"/>
    </source>
</evidence>
<dbReference type="InterPro" id="IPR036188">
    <property type="entry name" value="FAD/NAD-bd_sf"/>
</dbReference>
<protein>
    <recommendedName>
        <fullName evidence="5">FAD-binding domain-containing protein</fullName>
    </recommendedName>
</protein>